<dbReference type="InterPro" id="IPR013815">
    <property type="entry name" value="ATP_grasp_subdomain_1"/>
</dbReference>
<dbReference type="FunFam" id="3.30.470.20:FF:000059">
    <property type="entry name" value="Synapsin-3"/>
    <property type="match status" value="1"/>
</dbReference>
<dbReference type="RefSeq" id="XP_004333334.1">
    <property type="nucleotide sequence ID" value="XM_004333286.1"/>
</dbReference>
<comment type="subcellular location">
    <subcellularLocation>
        <location evidence="4">Synapse</location>
    </subcellularLocation>
</comment>
<dbReference type="InterPro" id="IPR020898">
    <property type="entry name" value="Synapsin_ATP-bd_dom"/>
</dbReference>
<dbReference type="InterPro" id="IPR001359">
    <property type="entry name" value="Synapsin"/>
</dbReference>
<feature type="compositionally biased region" description="Basic and acidic residues" evidence="5">
    <location>
        <begin position="9"/>
        <end position="29"/>
    </location>
</feature>
<feature type="region of interest" description="Disordered" evidence="5">
    <location>
        <begin position="1"/>
        <end position="36"/>
    </location>
</feature>
<feature type="domain" description="Synapsin ATP-binding" evidence="7">
    <location>
        <begin position="139"/>
        <end position="334"/>
    </location>
</feature>
<dbReference type="InterPro" id="IPR020897">
    <property type="entry name" value="Synapsin_pre-ATP-grasp_dom"/>
</dbReference>
<protein>
    <submittedName>
        <fullName evidence="8">Synapsin, ATP binding domain containing protein</fullName>
    </submittedName>
</protein>
<dbReference type="OrthoDB" id="10249572at2759"/>
<evidence type="ECO:0000313" key="9">
    <source>
        <dbReference type="Proteomes" id="UP000011083"/>
    </source>
</evidence>
<dbReference type="Pfam" id="PF02078">
    <property type="entry name" value="Synapsin"/>
    <property type="match status" value="1"/>
</dbReference>
<gene>
    <name evidence="8" type="ORF">ACA1_190070</name>
</gene>
<dbReference type="Gene3D" id="3.30.470.20">
    <property type="entry name" value="ATP-grasp fold, B domain"/>
    <property type="match status" value="1"/>
</dbReference>
<feature type="domain" description="Synapsin pre-ATP-grasp" evidence="6">
    <location>
        <begin position="44"/>
        <end position="137"/>
    </location>
</feature>
<evidence type="ECO:0000256" key="5">
    <source>
        <dbReference type="SAM" id="MobiDB-lite"/>
    </source>
</evidence>
<dbReference type="VEuPathDB" id="AmoebaDB:ACA1_190070"/>
<keyword evidence="9" id="KW-1185">Reference proteome</keyword>
<dbReference type="Gene3D" id="3.30.1490.20">
    <property type="entry name" value="ATP-grasp fold, A domain"/>
    <property type="match status" value="1"/>
</dbReference>
<evidence type="ECO:0000256" key="4">
    <source>
        <dbReference type="ARBA" id="ARBA00034103"/>
    </source>
</evidence>
<dbReference type="Pfam" id="PF02750">
    <property type="entry name" value="Synapsin_C"/>
    <property type="match status" value="1"/>
</dbReference>
<dbReference type="STRING" id="1257118.L8GGJ1"/>
<dbReference type="Proteomes" id="UP000011083">
    <property type="component" value="Unassembled WGS sequence"/>
</dbReference>
<dbReference type="EMBL" id="KB008154">
    <property type="protein sequence ID" value="ELR11321.1"/>
    <property type="molecule type" value="Genomic_DNA"/>
</dbReference>
<evidence type="ECO:0000256" key="3">
    <source>
        <dbReference type="ARBA" id="ARBA00023018"/>
    </source>
</evidence>
<dbReference type="PRINTS" id="PR01368">
    <property type="entry name" value="SYNAPSIN"/>
</dbReference>
<dbReference type="KEGG" id="acan:ACA1_190070"/>
<dbReference type="SUPFAM" id="SSF52440">
    <property type="entry name" value="PreATP-grasp domain"/>
    <property type="match status" value="1"/>
</dbReference>
<comment type="similarity">
    <text evidence="1">Belongs to the synapsin family.</text>
</comment>
<evidence type="ECO:0000259" key="7">
    <source>
        <dbReference type="Pfam" id="PF02750"/>
    </source>
</evidence>
<evidence type="ECO:0000313" key="8">
    <source>
        <dbReference type="EMBL" id="ELR11321.1"/>
    </source>
</evidence>
<organism evidence="8 9">
    <name type="scientific">Acanthamoeba castellanii (strain ATCC 30010 / Neff)</name>
    <dbReference type="NCBI Taxonomy" id="1257118"/>
    <lineage>
        <taxon>Eukaryota</taxon>
        <taxon>Amoebozoa</taxon>
        <taxon>Discosea</taxon>
        <taxon>Longamoebia</taxon>
        <taxon>Centramoebida</taxon>
        <taxon>Acanthamoebidae</taxon>
        <taxon>Acanthamoeba</taxon>
    </lineage>
</organism>
<dbReference type="GeneID" id="14911777"/>
<accession>L8GGJ1</accession>
<dbReference type="OMA" id="ANMEEDM"/>
<dbReference type="PANTHER" id="PTHR10841:SF17">
    <property type="entry name" value="SYNAPSIN"/>
    <property type="match status" value="1"/>
</dbReference>
<evidence type="ECO:0000256" key="1">
    <source>
        <dbReference type="ARBA" id="ARBA00008243"/>
    </source>
</evidence>
<dbReference type="SUPFAM" id="SSF56059">
    <property type="entry name" value="Glutathione synthetase ATP-binding domain-like"/>
    <property type="match status" value="1"/>
</dbReference>
<dbReference type="GO" id="GO:0005524">
    <property type="term" value="F:ATP binding"/>
    <property type="evidence" value="ECO:0007669"/>
    <property type="project" value="InterPro"/>
</dbReference>
<dbReference type="InterPro" id="IPR016185">
    <property type="entry name" value="PreATP-grasp_dom_sf"/>
</dbReference>
<keyword evidence="3" id="KW-0770">Synapse</keyword>
<dbReference type="Gene3D" id="3.40.50.20">
    <property type="match status" value="1"/>
</dbReference>
<reference evidence="8 9" key="1">
    <citation type="journal article" date="2013" name="Genome Biol.">
        <title>Genome of Acanthamoeba castellanii highlights extensive lateral gene transfer and early evolution of tyrosine kinase signaling.</title>
        <authorList>
            <person name="Clarke M."/>
            <person name="Lohan A.J."/>
            <person name="Liu B."/>
            <person name="Lagkouvardos I."/>
            <person name="Roy S."/>
            <person name="Zafar N."/>
            <person name="Bertelli C."/>
            <person name="Schilde C."/>
            <person name="Kianianmomeni A."/>
            <person name="Burglin T.R."/>
            <person name="Frech C."/>
            <person name="Turcotte B."/>
            <person name="Kopec K.O."/>
            <person name="Synnott J.M."/>
            <person name="Choo C."/>
            <person name="Paponov I."/>
            <person name="Finkler A."/>
            <person name="Soon Heng Tan C."/>
            <person name="Hutchins A.P."/>
            <person name="Weinmeier T."/>
            <person name="Rattei T."/>
            <person name="Chu J.S."/>
            <person name="Gimenez G."/>
            <person name="Irimia M."/>
            <person name="Rigden D.J."/>
            <person name="Fitzpatrick D.A."/>
            <person name="Lorenzo-Morales J."/>
            <person name="Bateman A."/>
            <person name="Chiu C.H."/>
            <person name="Tang P."/>
            <person name="Hegemann P."/>
            <person name="Fromm H."/>
            <person name="Raoult D."/>
            <person name="Greub G."/>
            <person name="Miranda-Saavedra D."/>
            <person name="Chen N."/>
            <person name="Nash P."/>
            <person name="Ginger M.L."/>
            <person name="Horn M."/>
            <person name="Schaap P."/>
            <person name="Caler L."/>
            <person name="Loftus B."/>
        </authorList>
    </citation>
    <scope>NUCLEOTIDE SEQUENCE [LARGE SCALE GENOMIC DNA]</scope>
    <source>
        <strain evidence="8 9">Neff</strain>
    </source>
</reference>
<proteinExistence type="inferred from homology"/>
<name>L8GGJ1_ACACF</name>
<evidence type="ECO:0000259" key="6">
    <source>
        <dbReference type="Pfam" id="PF02078"/>
    </source>
</evidence>
<sequence>MLGLKKNKKDKDGKRKSEKKEKKGKDKKSVGSSEDVAAPVYSTKAQRTLLVIDSESRDWAPLFSPVQGLKVEQCGWKDMIVQAESNGQALVNFLTATKETKVCQPDFVLVRQLVRGLCEDELYTNALYGLLFAGIPAVNSIDSIHQGLERPAVYAALRGGKDKFPLIPMSYYSHAKAMRFTPDFPLVAKIGSAEAGYGKMRFQTSDDFGDFRGVVALHKDYVTLEKLIEDREYDIRVQKVGTHLRAYKRMNSNWKGNVGTCVLEEIEVTDTFREWAEECGKLFGGMDILTVDAIHSKDGKDYILEINDTASGFAPANMEEDMRHVRDLVLQRMHEAYPDD</sequence>
<dbReference type="PANTHER" id="PTHR10841">
    <property type="entry name" value="SYNAPSIN"/>
    <property type="match status" value="1"/>
</dbReference>
<dbReference type="AlphaFoldDB" id="L8GGJ1"/>
<keyword evidence="2" id="KW-0597">Phosphoprotein</keyword>
<evidence type="ECO:0000256" key="2">
    <source>
        <dbReference type="ARBA" id="ARBA00022553"/>
    </source>
</evidence>